<dbReference type="EMBL" id="CAJJDN010000246">
    <property type="protein sequence ID" value="CAD8129836.1"/>
    <property type="molecule type" value="Genomic_DNA"/>
</dbReference>
<dbReference type="PROSITE" id="PS50235">
    <property type="entry name" value="USP_3"/>
    <property type="match status" value="1"/>
</dbReference>
<feature type="domain" description="USP" evidence="1">
    <location>
        <begin position="14"/>
        <end position="301"/>
    </location>
</feature>
<organism evidence="2 3">
    <name type="scientific">Paramecium sonneborni</name>
    <dbReference type="NCBI Taxonomy" id="65129"/>
    <lineage>
        <taxon>Eukaryota</taxon>
        <taxon>Sar</taxon>
        <taxon>Alveolata</taxon>
        <taxon>Ciliophora</taxon>
        <taxon>Intramacronucleata</taxon>
        <taxon>Oligohymenophorea</taxon>
        <taxon>Peniculida</taxon>
        <taxon>Parameciidae</taxon>
        <taxon>Paramecium</taxon>
    </lineage>
</organism>
<dbReference type="OrthoDB" id="286820at2759"/>
<keyword evidence="3" id="KW-1185">Reference proteome</keyword>
<comment type="caution">
    <text evidence="2">The sequence shown here is derived from an EMBL/GenBank/DDBJ whole genome shotgun (WGS) entry which is preliminary data.</text>
</comment>
<dbReference type="GO" id="GO:0004843">
    <property type="term" value="F:cysteine-type deubiquitinase activity"/>
    <property type="evidence" value="ECO:0007669"/>
    <property type="project" value="InterPro"/>
</dbReference>
<dbReference type="GO" id="GO:0031647">
    <property type="term" value="P:regulation of protein stability"/>
    <property type="evidence" value="ECO:0007669"/>
    <property type="project" value="TreeGrafter"/>
</dbReference>
<dbReference type="GO" id="GO:0005829">
    <property type="term" value="C:cytosol"/>
    <property type="evidence" value="ECO:0007669"/>
    <property type="project" value="TreeGrafter"/>
</dbReference>
<name>A0A8S1RNR6_9CILI</name>
<reference evidence="2" key="1">
    <citation type="submission" date="2021-01" db="EMBL/GenBank/DDBJ databases">
        <authorList>
            <consortium name="Genoscope - CEA"/>
            <person name="William W."/>
        </authorList>
    </citation>
    <scope>NUCLEOTIDE SEQUENCE</scope>
</reference>
<dbReference type="InterPro" id="IPR028889">
    <property type="entry name" value="USP"/>
</dbReference>
<accession>A0A8S1RNR6</accession>
<sequence length="310" mass="37553">MKEILLDYFYYYIKWTWKILLKLFMNSILQSYMTQSFRKFVIQLKFTDQSLYLIPHASKLSSLQKLYLLLTYQKQGYCSPYELIRQLREPFCNTNDQLDVSEFLHYFLEDLLDLLPKNLQIPLERIFFDIIDHRQPTYRPQEKFLGIDLYFNDEEDNQDLYDMIRKAYEKEQIEFTCDRCIQKTDKVNKSQQLIQLPSVLFMIVHRFTFNIINQKNVNKSTIQSFELNLEISLINKNQIVEIVSMNLCIYYPYGVWVTFDDTMISNLEYDSDQLLKELIYLIYNIYMIYEETPNLLFYQNQSSQPLILNN</sequence>
<proteinExistence type="predicted"/>
<dbReference type="GO" id="GO:0005634">
    <property type="term" value="C:nucleus"/>
    <property type="evidence" value="ECO:0007669"/>
    <property type="project" value="TreeGrafter"/>
</dbReference>
<dbReference type="GO" id="GO:0016579">
    <property type="term" value="P:protein deubiquitination"/>
    <property type="evidence" value="ECO:0007669"/>
    <property type="project" value="InterPro"/>
</dbReference>
<dbReference type="InterPro" id="IPR001394">
    <property type="entry name" value="Peptidase_C19_UCH"/>
</dbReference>
<dbReference type="PANTHER" id="PTHR24006">
    <property type="entry name" value="UBIQUITIN CARBOXYL-TERMINAL HYDROLASE"/>
    <property type="match status" value="1"/>
</dbReference>
<evidence type="ECO:0000259" key="1">
    <source>
        <dbReference type="PROSITE" id="PS50235"/>
    </source>
</evidence>
<dbReference type="PANTHER" id="PTHR24006:SF644">
    <property type="entry name" value="UBIQUITIN CARBOXYL-TERMINAL HYDROLASE 7"/>
    <property type="match status" value="1"/>
</dbReference>
<evidence type="ECO:0000313" key="3">
    <source>
        <dbReference type="Proteomes" id="UP000692954"/>
    </source>
</evidence>
<evidence type="ECO:0000313" key="2">
    <source>
        <dbReference type="EMBL" id="CAD8129836.1"/>
    </source>
</evidence>
<protein>
    <recommendedName>
        <fullName evidence="1">USP domain-containing protein</fullName>
    </recommendedName>
</protein>
<dbReference type="Pfam" id="PF00443">
    <property type="entry name" value="UCH"/>
    <property type="match status" value="1"/>
</dbReference>
<dbReference type="InterPro" id="IPR050164">
    <property type="entry name" value="Peptidase_C19"/>
</dbReference>
<dbReference type="AlphaFoldDB" id="A0A8S1RNR6"/>
<dbReference type="Proteomes" id="UP000692954">
    <property type="component" value="Unassembled WGS sequence"/>
</dbReference>
<gene>
    <name evidence="2" type="ORF">PSON_ATCC_30995.1.T2460012</name>
</gene>